<dbReference type="OrthoDB" id="408702at2759"/>
<dbReference type="InParanoid" id="A0A1E7FC78"/>
<comment type="cofactor">
    <cofactor evidence="1">
        <name>Zn(2+)</name>
        <dbReference type="ChEBI" id="CHEBI:29105"/>
    </cofactor>
</comment>
<evidence type="ECO:0000259" key="10">
    <source>
        <dbReference type="PROSITE" id="PS51747"/>
    </source>
</evidence>
<dbReference type="HAMAP" id="MF_00972">
    <property type="entry name" value="tRNA_aden_deaminase"/>
    <property type="match status" value="1"/>
</dbReference>
<dbReference type="GO" id="GO:0002100">
    <property type="term" value="P:tRNA wobble adenosine to inosine editing"/>
    <property type="evidence" value="ECO:0007669"/>
    <property type="project" value="InterPro"/>
</dbReference>
<dbReference type="EMBL" id="KV784359">
    <property type="protein sequence ID" value="OEU15782.1"/>
    <property type="molecule type" value="Genomic_DNA"/>
</dbReference>
<evidence type="ECO:0000313" key="11">
    <source>
        <dbReference type="EMBL" id="OEU15782.1"/>
    </source>
</evidence>
<keyword evidence="7" id="KW-0378">Hydrolase</keyword>
<dbReference type="GO" id="GO:0052717">
    <property type="term" value="F:tRNA-specific adenosine-34 deaminase activity"/>
    <property type="evidence" value="ECO:0007669"/>
    <property type="project" value="UniProtKB-EC"/>
</dbReference>
<keyword evidence="12" id="KW-1185">Reference proteome</keyword>
<dbReference type="PANTHER" id="PTHR11079:SF179">
    <property type="entry name" value="TRNA(ADENINE(34)) DEAMINASE, CHLOROPLASTIC"/>
    <property type="match status" value="1"/>
</dbReference>
<evidence type="ECO:0000256" key="3">
    <source>
        <dbReference type="ARBA" id="ARBA00012740"/>
    </source>
</evidence>
<dbReference type="InterPro" id="IPR002125">
    <property type="entry name" value="CMP_dCMP_dom"/>
</dbReference>
<sequence length="161" mass="18271">MEMAIEQAKKAGNKGEVPIGAVIVKRQQDDGGGIGMHTYHVISRGYNMVETIQDASAHAELQALRRAAKKIQNWRLLNMTLYCTLEPCPICLSAIQQFRIQTLVYGAPQVRYGAVESHMRMLDDYQHPSHTIEEVVSGVMKAECADILKSFFRRRRKERPK</sequence>
<dbReference type="InterPro" id="IPR016192">
    <property type="entry name" value="APOBEC/CMP_deaminase_Zn-bd"/>
</dbReference>
<evidence type="ECO:0000256" key="1">
    <source>
        <dbReference type="ARBA" id="ARBA00001947"/>
    </source>
</evidence>
<protein>
    <recommendedName>
        <fullName evidence="4">tRNA-specific adenosine deaminase 2</fullName>
        <ecNumber evidence="3">3.5.4.33</ecNumber>
    </recommendedName>
</protein>
<dbReference type="AlphaFoldDB" id="A0A1E7FC78"/>
<dbReference type="PROSITE" id="PS00903">
    <property type="entry name" value="CYT_DCMP_DEAMINASES_1"/>
    <property type="match status" value="1"/>
</dbReference>
<keyword evidence="6" id="KW-0479">Metal-binding</keyword>
<reference evidence="11 12" key="1">
    <citation type="submission" date="2016-09" db="EMBL/GenBank/DDBJ databases">
        <title>Extensive genetic diversity and differential bi-allelic expression allows diatom success in the polar Southern Ocean.</title>
        <authorList>
            <consortium name="DOE Joint Genome Institute"/>
            <person name="Mock T."/>
            <person name="Otillar R.P."/>
            <person name="Strauss J."/>
            <person name="Dupont C."/>
            <person name="Frickenhaus S."/>
            <person name="Maumus F."/>
            <person name="Mcmullan M."/>
            <person name="Sanges R."/>
            <person name="Schmutz J."/>
            <person name="Toseland A."/>
            <person name="Valas R."/>
            <person name="Veluchamy A."/>
            <person name="Ward B.J."/>
            <person name="Allen A."/>
            <person name="Barry K."/>
            <person name="Falciatore A."/>
            <person name="Ferrante M."/>
            <person name="Fortunato A.E."/>
            <person name="Gloeckner G."/>
            <person name="Gruber A."/>
            <person name="Hipkin R."/>
            <person name="Janech M."/>
            <person name="Kroth P."/>
            <person name="Leese F."/>
            <person name="Lindquist E."/>
            <person name="Lyon B.R."/>
            <person name="Martin J."/>
            <person name="Mayer C."/>
            <person name="Parker M."/>
            <person name="Quesneville H."/>
            <person name="Raymond J."/>
            <person name="Uhlig C."/>
            <person name="Valentin K.U."/>
            <person name="Worden A.Z."/>
            <person name="Armbrust E.V."/>
            <person name="Bowler C."/>
            <person name="Green B."/>
            <person name="Moulton V."/>
            <person name="Van Oosterhout C."/>
            <person name="Grigoriev I."/>
        </authorList>
    </citation>
    <scope>NUCLEOTIDE SEQUENCE [LARGE SCALE GENOMIC DNA]</scope>
    <source>
        <strain evidence="11 12">CCMP1102</strain>
    </source>
</reference>
<dbReference type="KEGG" id="fcy:FRACYDRAFT_226334"/>
<dbReference type="Pfam" id="PF00383">
    <property type="entry name" value="dCMP_cyt_deam_1"/>
    <property type="match status" value="1"/>
</dbReference>
<keyword evidence="8" id="KW-0862">Zinc</keyword>
<evidence type="ECO:0000256" key="7">
    <source>
        <dbReference type="ARBA" id="ARBA00022801"/>
    </source>
</evidence>
<dbReference type="EC" id="3.5.4.33" evidence="3"/>
<gene>
    <name evidence="11" type="ORF">FRACYDRAFT_226334</name>
</gene>
<dbReference type="InterPro" id="IPR016193">
    <property type="entry name" value="Cytidine_deaminase-like"/>
</dbReference>
<evidence type="ECO:0000256" key="5">
    <source>
        <dbReference type="ARBA" id="ARBA00022694"/>
    </source>
</evidence>
<evidence type="ECO:0000256" key="6">
    <source>
        <dbReference type="ARBA" id="ARBA00022723"/>
    </source>
</evidence>
<comment type="catalytic activity">
    <reaction evidence="9">
        <text>adenosine(34) in tRNA + H2O + H(+) = inosine(34) in tRNA + NH4(+)</text>
        <dbReference type="Rhea" id="RHEA:43168"/>
        <dbReference type="Rhea" id="RHEA-COMP:10373"/>
        <dbReference type="Rhea" id="RHEA-COMP:10374"/>
        <dbReference type="ChEBI" id="CHEBI:15377"/>
        <dbReference type="ChEBI" id="CHEBI:15378"/>
        <dbReference type="ChEBI" id="CHEBI:28938"/>
        <dbReference type="ChEBI" id="CHEBI:74411"/>
        <dbReference type="ChEBI" id="CHEBI:82852"/>
        <dbReference type="EC" id="3.5.4.33"/>
    </reaction>
</comment>
<dbReference type="PROSITE" id="PS51747">
    <property type="entry name" value="CYT_DCMP_DEAMINASES_2"/>
    <property type="match status" value="1"/>
</dbReference>
<comment type="similarity">
    <text evidence="2">Belongs to the cytidine and deoxycytidylate deaminase family. ADAT2 subfamily.</text>
</comment>
<evidence type="ECO:0000256" key="9">
    <source>
        <dbReference type="ARBA" id="ARBA00048045"/>
    </source>
</evidence>
<keyword evidence="5" id="KW-0819">tRNA processing</keyword>
<dbReference type="Gene3D" id="3.40.140.10">
    <property type="entry name" value="Cytidine Deaminase, domain 2"/>
    <property type="match status" value="1"/>
</dbReference>
<dbReference type="InterPro" id="IPR028883">
    <property type="entry name" value="tRNA_aden_deaminase"/>
</dbReference>
<dbReference type="Proteomes" id="UP000095751">
    <property type="component" value="Unassembled WGS sequence"/>
</dbReference>
<accession>A0A1E7FC78</accession>
<proteinExistence type="inferred from homology"/>
<dbReference type="CDD" id="cd01285">
    <property type="entry name" value="nucleoside_deaminase"/>
    <property type="match status" value="1"/>
</dbReference>
<evidence type="ECO:0000313" key="12">
    <source>
        <dbReference type="Proteomes" id="UP000095751"/>
    </source>
</evidence>
<name>A0A1E7FC78_9STRA</name>
<organism evidence="11 12">
    <name type="scientific">Fragilariopsis cylindrus CCMP1102</name>
    <dbReference type="NCBI Taxonomy" id="635003"/>
    <lineage>
        <taxon>Eukaryota</taxon>
        <taxon>Sar</taxon>
        <taxon>Stramenopiles</taxon>
        <taxon>Ochrophyta</taxon>
        <taxon>Bacillariophyta</taxon>
        <taxon>Bacillariophyceae</taxon>
        <taxon>Bacillariophycidae</taxon>
        <taxon>Bacillariales</taxon>
        <taxon>Bacillariaceae</taxon>
        <taxon>Fragilariopsis</taxon>
    </lineage>
</organism>
<evidence type="ECO:0000256" key="2">
    <source>
        <dbReference type="ARBA" id="ARBA00010669"/>
    </source>
</evidence>
<feature type="domain" description="CMP/dCMP-type deaminase" evidence="10">
    <location>
        <begin position="1"/>
        <end position="116"/>
    </location>
</feature>
<evidence type="ECO:0000256" key="8">
    <source>
        <dbReference type="ARBA" id="ARBA00022833"/>
    </source>
</evidence>
<dbReference type="SUPFAM" id="SSF53927">
    <property type="entry name" value="Cytidine deaminase-like"/>
    <property type="match status" value="1"/>
</dbReference>
<evidence type="ECO:0000256" key="4">
    <source>
        <dbReference type="ARBA" id="ARBA00019216"/>
    </source>
</evidence>
<dbReference type="PANTHER" id="PTHR11079">
    <property type="entry name" value="CYTOSINE DEAMINASE FAMILY MEMBER"/>
    <property type="match status" value="1"/>
</dbReference>
<dbReference type="GO" id="GO:0008270">
    <property type="term" value="F:zinc ion binding"/>
    <property type="evidence" value="ECO:0007669"/>
    <property type="project" value="InterPro"/>
</dbReference>